<dbReference type="PANTHER" id="PTHR43384">
    <property type="entry name" value="SEPTUM SITE-DETERMINING PROTEIN MIND HOMOLOG, CHLOROPLASTIC-RELATED"/>
    <property type="match status" value="1"/>
</dbReference>
<proteinExistence type="predicted"/>
<dbReference type="InterPro" id="IPR022521">
    <property type="entry name" value="Rv3660c"/>
</dbReference>
<dbReference type="Pfam" id="PF26563">
    <property type="entry name" value="Rv3660c_N"/>
    <property type="match status" value="1"/>
</dbReference>
<dbReference type="RefSeq" id="WP_093355971.1">
    <property type="nucleotide sequence ID" value="NZ_FNVB01000006.1"/>
</dbReference>
<evidence type="ECO:0000313" key="5">
    <source>
        <dbReference type="Proteomes" id="UP000236729"/>
    </source>
</evidence>
<accession>A0A1I1Z4I1</accession>
<organism evidence="2 5">
    <name type="scientific">Saccharopolyspora kobensis</name>
    <dbReference type="NCBI Taxonomy" id="146035"/>
    <lineage>
        <taxon>Bacteria</taxon>
        <taxon>Bacillati</taxon>
        <taxon>Actinomycetota</taxon>
        <taxon>Actinomycetes</taxon>
        <taxon>Pseudonocardiales</taxon>
        <taxon>Pseudonocardiaceae</taxon>
        <taxon>Saccharopolyspora</taxon>
    </lineage>
</organism>
<dbReference type="InterPro" id="IPR050625">
    <property type="entry name" value="ParA/MinD_ATPase"/>
</dbReference>
<keyword evidence="2" id="KW-0378">Hydrolase</keyword>
<keyword evidence="2" id="KW-0547">Nucleotide-binding</keyword>
<dbReference type="SMR" id="A0A1H6DBV9"/>
<dbReference type="GO" id="GO:0009898">
    <property type="term" value="C:cytoplasmic side of plasma membrane"/>
    <property type="evidence" value="ECO:0007669"/>
    <property type="project" value="TreeGrafter"/>
</dbReference>
<keyword evidence="2" id="KW-0067">ATP-binding</keyword>
<gene>
    <name evidence="2" type="ORF">SAMN02982929_04127</name>
    <name evidence="3" type="ORF">SAMN05216506_11044</name>
</gene>
<dbReference type="NCBIfam" id="TIGR03815">
    <property type="entry name" value="CpaE_hom_Actino"/>
    <property type="match status" value="1"/>
</dbReference>
<dbReference type="EMBL" id="FNVB01000006">
    <property type="protein sequence ID" value="SEG82644.1"/>
    <property type="molecule type" value="Genomic_DNA"/>
</dbReference>
<keyword evidence="4" id="KW-1185">Reference proteome</keyword>
<dbReference type="Gene3D" id="3.40.50.300">
    <property type="entry name" value="P-loop containing nucleotide triphosphate hydrolases"/>
    <property type="match status" value="1"/>
</dbReference>
<reference evidence="4 5" key="1">
    <citation type="submission" date="2016-10" db="EMBL/GenBank/DDBJ databases">
        <authorList>
            <person name="Varghese N."/>
            <person name="Submissions S."/>
        </authorList>
    </citation>
    <scope>NUCLEOTIDE SEQUENCE [LARGE SCALE GENOMIC DNA]</scope>
    <source>
        <strain evidence="5">ATCC 20501</strain>
        <strain evidence="3 4">CGMCC 4.3529</strain>
    </source>
</reference>
<evidence type="ECO:0000313" key="2">
    <source>
        <dbReference type="EMBL" id="SEG82644.1"/>
    </source>
</evidence>
<dbReference type="GO" id="GO:0016887">
    <property type="term" value="F:ATP hydrolysis activity"/>
    <property type="evidence" value="ECO:0007669"/>
    <property type="project" value="TreeGrafter"/>
</dbReference>
<dbReference type="EMBL" id="FOME01000010">
    <property type="protein sequence ID" value="SFE25383.1"/>
    <property type="molecule type" value="Genomic_DNA"/>
</dbReference>
<dbReference type="GO" id="GO:0005524">
    <property type="term" value="F:ATP binding"/>
    <property type="evidence" value="ECO:0007669"/>
    <property type="project" value="TreeGrafter"/>
</dbReference>
<name>A0A1H6DBV9_9PSEU</name>
<evidence type="ECO:0000313" key="4">
    <source>
        <dbReference type="Proteomes" id="UP000199690"/>
    </source>
</evidence>
<dbReference type="Proteomes" id="UP000236729">
    <property type="component" value="Unassembled WGS sequence"/>
</dbReference>
<sequence length="362" mass="36338">MTAARPLLIARDAELAEETTRLAAASGGDLVRTRELSAPAWRTAPLVLLDAAAAAAGVTGGLPRRRGVVVLCRDPTPELWQAAFETGADQVIALPAEETKLIELLADAADVPVQDGRILAVLGGCGGAGASVLATASAVLAARGGARALLVDCDPLGGGVDLAVGAEADDGLRWSGLAVNAGRLGASALHEALPERRIGSGAITVLSCDRDGPSTGLTAEGVRAVLAAGRRAGDVVVCDVPRVLPEPAVAALREADLVVVVVPAELRAVAAAERVVTAVGEHAAGPIRLVVRGPAPGGLRTADVAGAVGAEVLTGMRPEPQLPALLDCGGLASRLRRRGPVARAAQQVLAELARLEPAAPAC</sequence>
<dbReference type="GO" id="GO:0051782">
    <property type="term" value="P:negative regulation of cell division"/>
    <property type="evidence" value="ECO:0007669"/>
    <property type="project" value="TreeGrafter"/>
</dbReference>
<dbReference type="GO" id="GO:0005829">
    <property type="term" value="C:cytosol"/>
    <property type="evidence" value="ECO:0007669"/>
    <property type="project" value="TreeGrafter"/>
</dbReference>
<keyword evidence="2" id="KW-0347">Helicase</keyword>
<accession>A0A1H6DBV9</accession>
<dbReference type="InterPro" id="IPR059050">
    <property type="entry name" value="Rv3660c_N"/>
</dbReference>
<feature type="domain" description="Rv3660c-like CheY-like N-terminal" evidence="1">
    <location>
        <begin position="10"/>
        <end position="112"/>
    </location>
</feature>
<dbReference type="SUPFAM" id="SSF52540">
    <property type="entry name" value="P-loop containing nucleoside triphosphate hydrolases"/>
    <property type="match status" value="1"/>
</dbReference>
<dbReference type="PANTHER" id="PTHR43384:SF11">
    <property type="entry name" value="SEPTUM SITE DETERMINING PROTEIN"/>
    <property type="match status" value="1"/>
</dbReference>
<dbReference type="AlphaFoldDB" id="A0A1H6DBV9"/>
<evidence type="ECO:0000259" key="1">
    <source>
        <dbReference type="Pfam" id="PF26563"/>
    </source>
</evidence>
<reference evidence="2" key="2">
    <citation type="submission" date="2016-10" db="EMBL/GenBank/DDBJ databases">
        <authorList>
            <person name="de Groot N.N."/>
        </authorList>
    </citation>
    <scope>NUCLEOTIDE SEQUENCE [LARGE SCALE GENOMIC DNA]</scope>
    <source>
        <strain evidence="2">ATCC 20501</strain>
    </source>
</reference>
<dbReference type="Proteomes" id="UP000199690">
    <property type="component" value="Unassembled WGS sequence"/>
</dbReference>
<dbReference type="InterPro" id="IPR027417">
    <property type="entry name" value="P-loop_NTPase"/>
</dbReference>
<dbReference type="GO" id="GO:0004386">
    <property type="term" value="F:helicase activity"/>
    <property type="evidence" value="ECO:0007669"/>
    <property type="project" value="UniProtKB-KW"/>
</dbReference>
<evidence type="ECO:0000313" key="3">
    <source>
        <dbReference type="EMBL" id="SFE25383.1"/>
    </source>
</evidence>
<protein>
    <submittedName>
        <fullName evidence="2">Helicase/secretion neighborhood CpaE-like protein</fullName>
    </submittedName>
</protein>